<evidence type="ECO:0000313" key="5">
    <source>
        <dbReference type="EMBL" id="MBW4560454.1"/>
    </source>
</evidence>
<dbReference type="InterPro" id="IPR001763">
    <property type="entry name" value="Rhodanese-like_dom"/>
</dbReference>
<evidence type="ECO:0000256" key="1">
    <source>
        <dbReference type="ARBA" id="ARBA00022737"/>
    </source>
</evidence>
<evidence type="ECO:0000259" key="4">
    <source>
        <dbReference type="PROSITE" id="PS50206"/>
    </source>
</evidence>
<dbReference type="Gene3D" id="3.40.250.10">
    <property type="entry name" value="Rhodanese-like domain"/>
    <property type="match status" value="2"/>
</dbReference>
<name>A0A951PUE0_9NOST</name>
<protein>
    <recommendedName>
        <fullName evidence="3">Sulfurtransferase</fullName>
    </recommendedName>
</protein>
<dbReference type="CDD" id="cd01449">
    <property type="entry name" value="TST_Repeat_2"/>
    <property type="match status" value="1"/>
</dbReference>
<dbReference type="InterPro" id="IPR051126">
    <property type="entry name" value="Thiosulfate_sulfurtransferase"/>
</dbReference>
<dbReference type="Pfam" id="PF00581">
    <property type="entry name" value="Rhodanese"/>
    <property type="match status" value="2"/>
</dbReference>
<accession>A0A951PUE0</accession>
<organism evidence="5 6">
    <name type="scientific">Mojavia pulchra JT2-VF2</name>
    <dbReference type="NCBI Taxonomy" id="287848"/>
    <lineage>
        <taxon>Bacteria</taxon>
        <taxon>Bacillati</taxon>
        <taxon>Cyanobacteriota</taxon>
        <taxon>Cyanophyceae</taxon>
        <taxon>Nostocales</taxon>
        <taxon>Nostocaceae</taxon>
    </lineage>
</organism>
<evidence type="ECO:0000256" key="2">
    <source>
        <dbReference type="ARBA" id="ARBA00047549"/>
    </source>
</evidence>
<dbReference type="InterPro" id="IPR036873">
    <property type="entry name" value="Rhodanese-like_dom_sf"/>
</dbReference>
<evidence type="ECO:0000313" key="6">
    <source>
        <dbReference type="Proteomes" id="UP000715781"/>
    </source>
</evidence>
<dbReference type="InterPro" id="IPR001307">
    <property type="entry name" value="Thiosulphate_STrfase_CS"/>
</dbReference>
<reference evidence="5" key="2">
    <citation type="journal article" date="2022" name="Microbiol. Resour. Announc.">
        <title>Metagenome Sequencing to Explore Phylogenomics of Terrestrial Cyanobacteria.</title>
        <authorList>
            <person name="Ward R.D."/>
            <person name="Stajich J.E."/>
            <person name="Johansen J.R."/>
            <person name="Huntemann M."/>
            <person name="Clum A."/>
            <person name="Foster B."/>
            <person name="Foster B."/>
            <person name="Roux S."/>
            <person name="Palaniappan K."/>
            <person name="Varghese N."/>
            <person name="Mukherjee S."/>
            <person name="Reddy T.B.K."/>
            <person name="Daum C."/>
            <person name="Copeland A."/>
            <person name="Chen I.A."/>
            <person name="Ivanova N.N."/>
            <person name="Kyrpides N.C."/>
            <person name="Shapiro N."/>
            <person name="Eloe-Fadrosh E.A."/>
            <person name="Pietrasiak N."/>
        </authorList>
    </citation>
    <scope>NUCLEOTIDE SEQUENCE</scope>
    <source>
        <strain evidence="5">JT2-VF2</strain>
    </source>
</reference>
<keyword evidence="3" id="KW-0808">Transferase</keyword>
<reference evidence="5" key="1">
    <citation type="submission" date="2021-05" db="EMBL/GenBank/DDBJ databases">
        <authorList>
            <person name="Pietrasiak N."/>
            <person name="Ward R."/>
            <person name="Stajich J.E."/>
            <person name="Kurbessoian T."/>
        </authorList>
    </citation>
    <scope>NUCLEOTIDE SEQUENCE</scope>
    <source>
        <strain evidence="5">JT2-VF2</strain>
    </source>
</reference>
<dbReference type="PANTHER" id="PTHR43855">
    <property type="entry name" value="THIOSULFATE SULFURTRANSFERASE"/>
    <property type="match status" value="1"/>
</dbReference>
<dbReference type="SMART" id="SM00450">
    <property type="entry name" value="RHOD"/>
    <property type="match status" value="2"/>
</dbReference>
<feature type="domain" description="Rhodanese" evidence="4">
    <location>
        <begin position="158"/>
        <end position="276"/>
    </location>
</feature>
<dbReference type="PANTHER" id="PTHR43855:SF1">
    <property type="entry name" value="THIOSULFATE SULFURTRANSFERASE"/>
    <property type="match status" value="1"/>
</dbReference>
<dbReference type="SUPFAM" id="SSF52821">
    <property type="entry name" value="Rhodanese/Cell cycle control phosphatase"/>
    <property type="match status" value="2"/>
</dbReference>
<dbReference type="EMBL" id="JAHHHN010000002">
    <property type="protein sequence ID" value="MBW4560454.1"/>
    <property type="molecule type" value="Genomic_DNA"/>
</dbReference>
<dbReference type="GO" id="GO:0004792">
    <property type="term" value="F:thiosulfate-cyanide sulfurtransferase activity"/>
    <property type="evidence" value="ECO:0007669"/>
    <property type="project" value="UniProtKB-EC"/>
</dbReference>
<keyword evidence="1" id="KW-0677">Repeat</keyword>
<dbReference type="Proteomes" id="UP000715781">
    <property type="component" value="Unassembled WGS sequence"/>
</dbReference>
<comment type="caution">
    <text evidence="5">The sequence shown here is derived from an EMBL/GenBank/DDBJ whole genome shotgun (WGS) entry which is preliminary data.</text>
</comment>
<dbReference type="PROSITE" id="PS00683">
    <property type="entry name" value="RHODANESE_2"/>
    <property type="match status" value="1"/>
</dbReference>
<dbReference type="AlphaFoldDB" id="A0A951PUE0"/>
<sequence>MSQYAHPEVLVDTQWLSEHLNDPNVRIVEVDTSPHPYKEAHIPGAVFWNIFTDLLLPDLQINFDPVAMEKLLSRSGITNETTVVAYGSYPGTGAWIFWLLKVLGHSDVRVLNGGHQKWMAEDRQVATELSNFQPTQYRMKALDASLRVFQEEVQASIGKPNCVLLDVRTPEEYRGELFLNKPPEGIERAGHIPGAVHLEHLLTLNEDGTFKSFEELQALYSSQGITADKEIIPYCAIGGRSGYTWFILKYLLGYPNVRNYDGSWNEWSRTANVAIERS</sequence>
<gene>
    <name evidence="5" type="ORF">KME32_04705</name>
</gene>
<comment type="catalytic activity">
    <reaction evidence="2">
        <text>thiosulfate + hydrogen cyanide = thiocyanate + sulfite + 2 H(+)</text>
        <dbReference type="Rhea" id="RHEA:16881"/>
        <dbReference type="ChEBI" id="CHEBI:15378"/>
        <dbReference type="ChEBI" id="CHEBI:17359"/>
        <dbReference type="ChEBI" id="CHEBI:18022"/>
        <dbReference type="ChEBI" id="CHEBI:18407"/>
        <dbReference type="ChEBI" id="CHEBI:33542"/>
        <dbReference type="EC" id="2.8.1.1"/>
    </reaction>
</comment>
<proteinExistence type="predicted"/>
<evidence type="ECO:0000256" key="3">
    <source>
        <dbReference type="RuleBase" id="RU000507"/>
    </source>
</evidence>
<dbReference type="CDD" id="cd01448">
    <property type="entry name" value="TST_Repeat_1"/>
    <property type="match status" value="1"/>
</dbReference>
<feature type="domain" description="Rhodanese" evidence="4">
    <location>
        <begin position="21"/>
        <end position="127"/>
    </location>
</feature>
<dbReference type="PROSITE" id="PS50206">
    <property type="entry name" value="RHODANESE_3"/>
    <property type="match status" value="2"/>
</dbReference>